<evidence type="ECO:0000256" key="3">
    <source>
        <dbReference type="PROSITE-ProRule" id="PRU00175"/>
    </source>
</evidence>
<gene>
    <name evidence="6" type="primary">LOC111125021</name>
</gene>
<dbReference type="GO" id="GO:0005634">
    <property type="term" value="C:nucleus"/>
    <property type="evidence" value="ECO:0007669"/>
    <property type="project" value="TreeGrafter"/>
</dbReference>
<dbReference type="GeneID" id="111125021"/>
<evidence type="ECO:0000259" key="4">
    <source>
        <dbReference type="PROSITE" id="PS50089"/>
    </source>
</evidence>
<dbReference type="GO" id="GO:0008270">
    <property type="term" value="F:zinc ion binding"/>
    <property type="evidence" value="ECO:0007669"/>
    <property type="project" value="UniProtKB-KW"/>
</dbReference>
<dbReference type="PANTHER" id="PTHR45943">
    <property type="entry name" value="E3 UBIQUITIN-PROTEIN LIGASE MYCBP2"/>
    <property type="match status" value="1"/>
</dbReference>
<dbReference type="Gene3D" id="3.30.40.10">
    <property type="entry name" value="Zinc/RING finger domain, C3HC4 (zinc finger)"/>
    <property type="match status" value="1"/>
</dbReference>
<dbReference type="RefSeq" id="XP_022324142.1">
    <property type="nucleotide sequence ID" value="XM_022468434.1"/>
</dbReference>
<name>A0A8B8D7P0_CRAVI</name>
<feature type="domain" description="RING-type" evidence="4">
    <location>
        <begin position="102"/>
        <end position="152"/>
    </location>
</feature>
<proteinExistence type="predicted"/>
<dbReference type="InterPro" id="IPR013083">
    <property type="entry name" value="Znf_RING/FYVE/PHD"/>
</dbReference>
<accession>A0A8B8D7P0</accession>
<keyword evidence="1 3" id="KW-0863">Zinc-finger</keyword>
<evidence type="ECO:0000256" key="1">
    <source>
        <dbReference type="ARBA" id="ARBA00022771"/>
    </source>
</evidence>
<dbReference type="Pfam" id="PF13639">
    <property type="entry name" value="zf-RING_2"/>
    <property type="match status" value="1"/>
</dbReference>
<protein>
    <submittedName>
        <fullName evidence="6">E3 ubiquitin-protein ligase MYCBP2-like</fullName>
    </submittedName>
</protein>
<keyword evidence="1 3" id="KW-0479">Metal-binding</keyword>
<dbReference type="PANTHER" id="PTHR45943:SF2">
    <property type="entry name" value="RING-TYPE DOMAIN-CONTAINING PROTEIN"/>
    <property type="match status" value="1"/>
</dbReference>
<dbReference type="Proteomes" id="UP000694844">
    <property type="component" value="Chromosome 3"/>
</dbReference>
<organism evidence="5 6">
    <name type="scientific">Crassostrea virginica</name>
    <name type="common">Eastern oyster</name>
    <dbReference type="NCBI Taxonomy" id="6565"/>
    <lineage>
        <taxon>Eukaryota</taxon>
        <taxon>Metazoa</taxon>
        <taxon>Spiralia</taxon>
        <taxon>Lophotrochozoa</taxon>
        <taxon>Mollusca</taxon>
        <taxon>Bivalvia</taxon>
        <taxon>Autobranchia</taxon>
        <taxon>Pteriomorphia</taxon>
        <taxon>Ostreida</taxon>
        <taxon>Ostreoidea</taxon>
        <taxon>Ostreidae</taxon>
        <taxon>Crassostrea</taxon>
    </lineage>
</organism>
<dbReference type="SUPFAM" id="SSF57850">
    <property type="entry name" value="RING/U-box"/>
    <property type="match status" value="1"/>
</dbReference>
<dbReference type="AlphaFoldDB" id="A0A8B8D7P0"/>
<dbReference type="GO" id="GO:0005886">
    <property type="term" value="C:plasma membrane"/>
    <property type="evidence" value="ECO:0007669"/>
    <property type="project" value="TreeGrafter"/>
</dbReference>
<keyword evidence="2" id="KW-0862">Zinc</keyword>
<evidence type="ECO:0000313" key="5">
    <source>
        <dbReference type="Proteomes" id="UP000694844"/>
    </source>
</evidence>
<dbReference type="SMART" id="SM00184">
    <property type="entry name" value="RING"/>
    <property type="match status" value="1"/>
</dbReference>
<dbReference type="InterPro" id="IPR001841">
    <property type="entry name" value="Znf_RING"/>
</dbReference>
<dbReference type="KEGG" id="cvn:111125021"/>
<dbReference type="GO" id="GO:0061630">
    <property type="term" value="F:ubiquitin protein ligase activity"/>
    <property type="evidence" value="ECO:0007669"/>
    <property type="project" value="TreeGrafter"/>
</dbReference>
<keyword evidence="5" id="KW-1185">Reference proteome</keyword>
<dbReference type="PROSITE" id="PS50089">
    <property type="entry name" value="ZF_RING_2"/>
    <property type="match status" value="1"/>
</dbReference>
<evidence type="ECO:0000313" key="6">
    <source>
        <dbReference type="RefSeq" id="XP_022324142.1"/>
    </source>
</evidence>
<evidence type="ECO:0000256" key="2">
    <source>
        <dbReference type="ARBA" id="ARBA00022833"/>
    </source>
</evidence>
<reference evidence="6" key="1">
    <citation type="submission" date="2025-08" db="UniProtKB">
        <authorList>
            <consortium name="RefSeq"/>
        </authorList>
    </citation>
    <scope>IDENTIFICATION</scope>
    <source>
        <tissue evidence="6">Whole sample</tissue>
    </source>
</reference>
<dbReference type="OrthoDB" id="6050183at2759"/>
<sequence length="348" mass="39123">MDVLRPSPLLRSHLHVKCRFTEENVNVSCLVKDYIHEDQQDYRVGHDPVYTEQWTVLSENPQTCRRPLACGHPCGGVANENSCAPCLVEHCQGHQHYGDGHCPVCAEPWMTKPVIQLACGHVFHYDCIKQMLTNGWHGSRITFGFMLCPLCKHTISHPDLCEYTTPLFELYKEIQLKAMTRLQHDGLFNSSDVTDPSGKYFRDPAGFAMDKYAYYMCSRCQKSYFGGERRCQDGAEEVDPNDLICPLCSDTSKDKNCPRHGADYLQYKCRYCCSVAMFHCFGTTHFCDPCHSNYTTVHGKPASSLPQCPAGPCGKQLPGSECPLGIQHPPTGEEFVIGCAMCINTHSF</sequence>